<accession>A0A2N7VV84</accession>
<feature type="transmembrane region" description="Helical" evidence="1">
    <location>
        <begin position="48"/>
        <end position="71"/>
    </location>
</feature>
<evidence type="ECO:0000256" key="1">
    <source>
        <dbReference type="SAM" id="Phobius"/>
    </source>
</evidence>
<comment type="caution">
    <text evidence="2">The sequence shown here is derived from an EMBL/GenBank/DDBJ whole genome shotgun (WGS) entry which is preliminary data.</text>
</comment>
<keyword evidence="1" id="KW-0472">Membrane</keyword>
<reference evidence="2 3" key="1">
    <citation type="submission" date="2018-01" db="EMBL/GenBank/DDBJ databases">
        <title>Whole genome analyses suggest that Burkholderia sensu lato contains two further novel genera in the rhizoxinica-symbiotica group Mycetohabitans gen. nov., and Trinickia gen. nov.: implications for the evolution of diazotrophy and nodulation in the Burkholderiaceae.</title>
        <authorList>
            <person name="Estrada-de los Santos P."/>
            <person name="Palmer M."/>
            <person name="Chavez-Ramirez B."/>
            <person name="Beukes C."/>
            <person name="Steenkamp E.T."/>
            <person name="Hirsch A.M."/>
            <person name="Manyaka P."/>
            <person name="Maluk M."/>
            <person name="Lafos M."/>
            <person name="Crook M."/>
            <person name="Gross E."/>
            <person name="Simon M.F."/>
            <person name="Bueno dos Reis Junior F."/>
            <person name="Poole P.S."/>
            <person name="Venter S.N."/>
            <person name="James E.K."/>
        </authorList>
    </citation>
    <scope>NUCLEOTIDE SEQUENCE [LARGE SCALE GENOMIC DNA]</scope>
    <source>
        <strain evidence="2 3">GP25-8</strain>
    </source>
</reference>
<dbReference type="AlphaFoldDB" id="A0A2N7VV84"/>
<gene>
    <name evidence="2" type="ORF">C0Z19_19425</name>
</gene>
<keyword evidence="3" id="KW-1185">Reference proteome</keyword>
<proteinExistence type="predicted"/>
<dbReference type="EMBL" id="PNYB01000017">
    <property type="protein sequence ID" value="PMS21054.1"/>
    <property type="molecule type" value="Genomic_DNA"/>
</dbReference>
<name>A0A2N7VV84_9BURK</name>
<keyword evidence="1" id="KW-1133">Transmembrane helix</keyword>
<evidence type="ECO:0000313" key="3">
    <source>
        <dbReference type="Proteomes" id="UP000235347"/>
    </source>
</evidence>
<protein>
    <submittedName>
        <fullName evidence="2">Uncharacterized protein</fullName>
    </submittedName>
</protein>
<organism evidence="2 3">
    <name type="scientific">Trinickia soli</name>
    <dbReference type="NCBI Taxonomy" id="380675"/>
    <lineage>
        <taxon>Bacteria</taxon>
        <taxon>Pseudomonadati</taxon>
        <taxon>Pseudomonadota</taxon>
        <taxon>Betaproteobacteria</taxon>
        <taxon>Burkholderiales</taxon>
        <taxon>Burkholderiaceae</taxon>
        <taxon>Trinickia</taxon>
    </lineage>
</organism>
<sequence>MHMQRYRKLSVLALALALGAAALVLLIVTAYSYRLASWPPLRLVGAVLALFTILLSLASMLIEPCAMLCILCRWKT</sequence>
<keyword evidence="1" id="KW-0812">Transmembrane</keyword>
<evidence type="ECO:0000313" key="2">
    <source>
        <dbReference type="EMBL" id="PMS21054.1"/>
    </source>
</evidence>
<dbReference type="Proteomes" id="UP000235347">
    <property type="component" value="Unassembled WGS sequence"/>
</dbReference>